<keyword evidence="2" id="KW-1185">Reference proteome</keyword>
<organism evidence="1 2">
    <name type="scientific">Sphingomonas citri</name>
    <dbReference type="NCBI Taxonomy" id="2862499"/>
    <lineage>
        <taxon>Bacteria</taxon>
        <taxon>Pseudomonadati</taxon>
        <taxon>Pseudomonadota</taxon>
        <taxon>Alphaproteobacteria</taxon>
        <taxon>Sphingomonadales</taxon>
        <taxon>Sphingomonadaceae</taxon>
        <taxon>Sphingomonas</taxon>
    </lineage>
</organism>
<name>A0ABS7BM92_9SPHN</name>
<comment type="caution">
    <text evidence="1">The sequence shown here is derived from an EMBL/GenBank/DDBJ whole genome shotgun (WGS) entry which is preliminary data.</text>
</comment>
<proteinExistence type="predicted"/>
<accession>A0ABS7BM92</accession>
<sequence length="172" mass="17175">MRELIGAAMVAGSVVAPLPLQAELNVPIAVRVVSFLQPPPSGVMPAAIVVAPGNAASLADAAAIERALGGGATAGKATLRTKRVPVTALDSLTGYRVAFVTAGTREDQGAIAAAAARSSVVTITSDDACVQAARCVVGIGSGARVQITVNRAAARAANARFGSAFLMLVKEI</sequence>
<dbReference type="RefSeq" id="WP_219748017.1">
    <property type="nucleotide sequence ID" value="NZ_JAHXZN010000001.1"/>
</dbReference>
<gene>
    <name evidence="1" type="ORF">KZ820_08170</name>
</gene>
<dbReference type="InterPro" id="IPR025293">
    <property type="entry name" value="YfiR/HmsC-like"/>
</dbReference>
<evidence type="ECO:0000313" key="2">
    <source>
        <dbReference type="Proteomes" id="UP000759103"/>
    </source>
</evidence>
<dbReference type="Pfam" id="PF13689">
    <property type="entry name" value="DUF4154"/>
    <property type="match status" value="1"/>
</dbReference>
<evidence type="ECO:0000313" key="1">
    <source>
        <dbReference type="EMBL" id="MBW6530710.1"/>
    </source>
</evidence>
<reference evidence="1 2" key="1">
    <citation type="submission" date="2021-07" db="EMBL/GenBank/DDBJ databases">
        <title>Sphingomonas sp.</title>
        <authorList>
            <person name="Feng G."/>
            <person name="Li J."/>
            <person name="Pan M."/>
        </authorList>
    </citation>
    <scope>NUCLEOTIDE SEQUENCE [LARGE SCALE GENOMIC DNA]</scope>
    <source>
        <strain evidence="1 2">RRHST34</strain>
    </source>
</reference>
<dbReference type="EMBL" id="JAHXZN010000001">
    <property type="protein sequence ID" value="MBW6530710.1"/>
    <property type="molecule type" value="Genomic_DNA"/>
</dbReference>
<protein>
    <submittedName>
        <fullName evidence="1">DUF4154 domain-containing protein</fullName>
    </submittedName>
</protein>
<dbReference type="Proteomes" id="UP000759103">
    <property type="component" value="Unassembled WGS sequence"/>
</dbReference>